<evidence type="ECO:0000256" key="10">
    <source>
        <dbReference type="SAM" id="MobiDB-lite"/>
    </source>
</evidence>
<dbReference type="PROSITE" id="PS50908">
    <property type="entry name" value="RWD"/>
    <property type="match status" value="1"/>
</dbReference>
<dbReference type="InterPro" id="IPR044066">
    <property type="entry name" value="TRIAD_supradom"/>
</dbReference>
<feature type="domain" description="RING-type" evidence="12">
    <location>
        <begin position="199"/>
        <end position="435"/>
    </location>
</feature>
<keyword evidence="8" id="KW-0833">Ubl conjugation pathway</keyword>
<comment type="catalytic activity">
    <reaction evidence="1">
        <text>[E2 ubiquitin-conjugating enzyme]-S-ubiquitinyl-L-cysteine + [acceptor protein]-L-lysine = [E2 ubiquitin-conjugating enzyme]-L-cysteine + [acceptor protein]-N(6)-ubiquitinyl-L-lysine.</text>
        <dbReference type="EC" id="2.3.2.31"/>
    </reaction>
</comment>
<dbReference type="InterPro" id="IPR016135">
    <property type="entry name" value="UBQ-conjugating_enzyme/RWD"/>
</dbReference>
<dbReference type="EC" id="2.3.2.31" evidence="3"/>
<evidence type="ECO:0000256" key="7">
    <source>
        <dbReference type="ARBA" id="ARBA00022771"/>
    </source>
</evidence>
<proteinExistence type="predicted"/>
<dbReference type="SUPFAM" id="SSF54495">
    <property type="entry name" value="UBC-like"/>
    <property type="match status" value="1"/>
</dbReference>
<organism evidence="13">
    <name type="scientific">Amphimedon queenslandica</name>
    <name type="common">Sponge</name>
    <dbReference type="NCBI Taxonomy" id="400682"/>
    <lineage>
        <taxon>Eukaryota</taxon>
        <taxon>Metazoa</taxon>
        <taxon>Porifera</taxon>
        <taxon>Demospongiae</taxon>
        <taxon>Heteroscleromorpha</taxon>
        <taxon>Haplosclerida</taxon>
        <taxon>Niphatidae</taxon>
        <taxon>Amphimedon</taxon>
    </lineage>
</organism>
<dbReference type="Pfam" id="PF26200">
    <property type="entry name" value="Rcat_RNF216"/>
    <property type="match status" value="1"/>
</dbReference>
<dbReference type="InterPro" id="IPR006575">
    <property type="entry name" value="RWD_dom"/>
</dbReference>
<dbReference type="KEGG" id="aqu:105316586"/>
<evidence type="ECO:0000256" key="1">
    <source>
        <dbReference type="ARBA" id="ARBA00001798"/>
    </source>
</evidence>
<dbReference type="GO" id="GO:0008270">
    <property type="term" value="F:zinc ion binding"/>
    <property type="evidence" value="ECO:0007669"/>
    <property type="project" value="UniProtKB-KW"/>
</dbReference>
<dbReference type="Pfam" id="PF05773">
    <property type="entry name" value="RWD"/>
    <property type="match status" value="1"/>
</dbReference>
<evidence type="ECO:0000256" key="6">
    <source>
        <dbReference type="ARBA" id="ARBA00022737"/>
    </source>
</evidence>
<reference evidence="13" key="2">
    <citation type="submission" date="2017-05" db="UniProtKB">
        <authorList>
            <consortium name="EnsemblMetazoa"/>
        </authorList>
    </citation>
    <scope>IDENTIFICATION</scope>
</reference>
<keyword evidence="4" id="KW-0808">Transferase</keyword>
<dbReference type="PANTHER" id="PTHR11685">
    <property type="entry name" value="RBR FAMILY RING FINGER AND IBR DOMAIN-CONTAINING"/>
    <property type="match status" value="1"/>
</dbReference>
<sequence>MAACDQELLNGENLEEQSLEFESLLSIFGEEMKVIAPEKEFLIDISIHSSESLELLLATPKLTDSETPRPPPHLTRSTSTKPALVTHLPPVSLYVRYHDNYPSTDPPTFHLSARWLNEKHLKTISEKLRLLFTPGWPTVYNWVTYISTDLLAEIEEGGGRGTQGERPTSSHHLFVRSISEFNDVEEYDKFENHKQFLAEKHSCAVCFEEKYGDQFVEKCDECKDESILFCENCVRGHCEMLLAEGRVTSFSCLSTDCSKALSDTLVQSLLTPDKFKRYLELREQVSLDSIPGMVFCPRSACGSRIISDPQSDLALCPQCSFPFCKRCRQTWHGIEECAFIEKSKAVEVEDTEMEVKRKPKARDEERRLEELKSIIWMKSHRNVRECPTCLTLIQKIGGCNKMSCWKCGSGFCWICMQKISGYSHFELQSTCNLFRDEDYLPPQPEQEDKEATDATNDVHQIVKVTVLENLLESACPRCGLIQQKLGRNNWVKCRRCQMPFCLQCREPCYGRYHFSSEYGCKEFTTFREDLDNFRKDRNEENEESTED</sequence>
<dbReference type="GO" id="GO:0016567">
    <property type="term" value="P:protein ubiquitination"/>
    <property type="evidence" value="ECO:0007669"/>
    <property type="project" value="InterPro"/>
</dbReference>
<accession>A0A1X7VNA6</accession>
<dbReference type="Gene3D" id="3.10.110.10">
    <property type="entry name" value="Ubiquitin Conjugating Enzyme"/>
    <property type="match status" value="1"/>
</dbReference>
<feature type="region of interest" description="Disordered" evidence="10">
    <location>
        <begin position="62"/>
        <end position="81"/>
    </location>
</feature>
<evidence type="ECO:0000313" key="13">
    <source>
        <dbReference type="EnsemblMetazoa" id="Aqu2.1.40878_001"/>
    </source>
</evidence>
<dbReference type="InterPro" id="IPR047548">
    <property type="entry name" value="Rcat_RBR_RNF14"/>
</dbReference>
<evidence type="ECO:0000313" key="14">
    <source>
        <dbReference type="Proteomes" id="UP000007879"/>
    </source>
</evidence>
<dbReference type="CDD" id="cd20354">
    <property type="entry name" value="Rcat_RBR_RNF14"/>
    <property type="match status" value="1"/>
</dbReference>
<evidence type="ECO:0000256" key="3">
    <source>
        <dbReference type="ARBA" id="ARBA00012251"/>
    </source>
</evidence>
<gene>
    <name evidence="13" type="primary">105316586</name>
</gene>
<dbReference type="OrthoDB" id="69641at2759"/>
<reference evidence="14" key="1">
    <citation type="journal article" date="2010" name="Nature">
        <title>The Amphimedon queenslandica genome and the evolution of animal complexity.</title>
        <authorList>
            <person name="Srivastava M."/>
            <person name="Simakov O."/>
            <person name="Chapman J."/>
            <person name="Fahey B."/>
            <person name="Gauthier M.E."/>
            <person name="Mitros T."/>
            <person name="Richards G.S."/>
            <person name="Conaco C."/>
            <person name="Dacre M."/>
            <person name="Hellsten U."/>
            <person name="Larroux C."/>
            <person name="Putnam N.H."/>
            <person name="Stanke M."/>
            <person name="Adamska M."/>
            <person name="Darling A."/>
            <person name="Degnan S.M."/>
            <person name="Oakley T.H."/>
            <person name="Plachetzki D.C."/>
            <person name="Zhai Y."/>
            <person name="Adamski M."/>
            <person name="Calcino A."/>
            <person name="Cummins S.F."/>
            <person name="Goodstein D.M."/>
            <person name="Harris C."/>
            <person name="Jackson D.J."/>
            <person name="Leys S.P."/>
            <person name="Shu S."/>
            <person name="Woodcroft B.J."/>
            <person name="Vervoort M."/>
            <person name="Kosik K.S."/>
            <person name="Manning G."/>
            <person name="Degnan B.M."/>
            <person name="Rokhsar D.S."/>
        </authorList>
    </citation>
    <scope>NUCLEOTIDE SEQUENCE [LARGE SCALE GENOMIC DNA]</scope>
</reference>
<evidence type="ECO:0000256" key="4">
    <source>
        <dbReference type="ARBA" id="ARBA00022679"/>
    </source>
</evidence>
<dbReference type="InterPro" id="IPR031127">
    <property type="entry name" value="E3_UB_ligase_RBR"/>
</dbReference>
<dbReference type="SMART" id="SM00647">
    <property type="entry name" value="IBR"/>
    <property type="match status" value="2"/>
</dbReference>
<keyword evidence="9" id="KW-0862">Zinc</keyword>
<dbReference type="eggNOG" id="KOG1814">
    <property type="taxonomic scope" value="Eukaryota"/>
</dbReference>
<protein>
    <recommendedName>
        <fullName evidence="3">RBR-type E3 ubiquitin transferase</fullName>
        <ecNumber evidence="3">2.3.2.31</ecNumber>
    </recommendedName>
</protein>
<dbReference type="Gene3D" id="1.20.120.1750">
    <property type="match status" value="1"/>
</dbReference>
<dbReference type="PROSITE" id="PS51873">
    <property type="entry name" value="TRIAD"/>
    <property type="match status" value="1"/>
</dbReference>
<keyword evidence="5" id="KW-0479">Metal-binding</keyword>
<dbReference type="Proteomes" id="UP000007879">
    <property type="component" value="Unassembled WGS sequence"/>
</dbReference>
<dbReference type="EnsemblMetazoa" id="XM_011411596.2">
    <property type="protein sequence ID" value="XP_011409898.1"/>
    <property type="gene ID" value="LOC105316586"/>
</dbReference>
<dbReference type="Gene3D" id="2.20.25.20">
    <property type="match status" value="1"/>
</dbReference>
<evidence type="ECO:0000256" key="5">
    <source>
        <dbReference type="ARBA" id="ARBA00022723"/>
    </source>
</evidence>
<evidence type="ECO:0000256" key="8">
    <source>
        <dbReference type="ARBA" id="ARBA00022786"/>
    </source>
</evidence>
<dbReference type="CDD" id="cd23821">
    <property type="entry name" value="RWD_IMPACT"/>
    <property type="match status" value="1"/>
</dbReference>
<evidence type="ECO:0000256" key="2">
    <source>
        <dbReference type="ARBA" id="ARBA00004906"/>
    </source>
</evidence>
<dbReference type="InParanoid" id="A0A1X7VNA6"/>
<keyword evidence="6" id="KW-0677">Repeat</keyword>
<dbReference type="SUPFAM" id="SSF57850">
    <property type="entry name" value="RING/U-box"/>
    <property type="match status" value="4"/>
</dbReference>
<evidence type="ECO:0000259" key="12">
    <source>
        <dbReference type="PROSITE" id="PS51873"/>
    </source>
</evidence>
<feature type="domain" description="RWD" evidence="11">
    <location>
        <begin position="19"/>
        <end position="153"/>
    </location>
</feature>
<evidence type="ECO:0000259" key="11">
    <source>
        <dbReference type="PROSITE" id="PS50908"/>
    </source>
</evidence>
<dbReference type="InterPro" id="IPR013083">
    <property type="entry name" value="Znf_RING/FYVE/PHD"/>
</dbReference>
<dbReference type="EnsemblMetazoa" id="Aqu2.1.40878_001">
    <property type="protein sequence ID" value="Aqu2.1.40878_001"/>
    <property type="gene ID" value="Aqu2.1.40878"/>
</dbReference>
<dbReference type="GO" id="GO:0061630">
    <property type="term" value="F:ubiquitin protein ligase activity"/>
    <property type="evidence" value="ECO:0007669"/>
    <property type="project" value="UniProtKB-EC"/>
</dbReference>
<comment type="pathway">
    <text evidence="2">Protein modification; protein ubiquitination.</text>
</comment>
<dbReference type="CDD" id="cd20341">
    <property type="entry name" value="BRcat_RBR_RNF14"/>
    <property type="match status" value="1"/>
</dbReference>
<dbReference type="InterPro" id="IPR002867">
    <property type="entry name" value="IBR_dom"/>
</dbReference>
<keyword evidence="7" id="KW-0863">Zinc-finger</keyword>
<keyword evidence="14" id="KW-1185">Reference proteome</keyword>
<dbReference type="Pfam" id="PF01485">
    <property type="entry name" value="IBR"/>
    <property type="match status" value="1"/>
</dbReference>
<name>A0A1X7VNA6_AMPQE</name>
<dbReference type="STRING" id="400682.A0A1X7VNA6"/>
<dbReference type="Gene3D" id="3.30.40.10">
    <property type="entry name" value="Zinc/RING finger domain, C3HC4 (zinc finger)"/>
    <property type="match status" value="1"/>
</dbReference>
<dbReference type="AlphaFoldDB" id="A0A1X7VNA6"/>
<evidence type="ECO:0000256" key="9">
    <source>
        <dbReference type="ARBA" id="ARBA00022833"/>
    </source>
</evidence>